<comment type="caution">
    <text evidence="1">The sequence shown here is derived from an EMBL/GenBank/DDBJ whole genome shotgun (WGS) entry which is preliminary data.</text>
</comment>
<evidence type="ECO:0000313" key="2">
    <source>
        <dbReference type="Proteomes" id="UP000068164"/>
    </source>
</evidence>
<name>A0A109JXZ0_9HYPH</name>
<evidence type="ECO:0000313" key="1">
    <source>
        <dbReference type="EMBL" id="KWV57090.1"/>
    </source>
</evidence>
<keyword evidence="2" id="KW-1185">Reference proteome</keyword>
<organism evidence="1 2">
    <name type="scientific">Rhizobium altiplani</name>
    <dbReference type="NCBI Taxonomy" id="1864509"/>
    <lineage>
        <taxon>Bacteria</taxon>
        <taxon>Pseudomonadati</taxon>
        <taxon>Pseudomonadota</taxon>
        <taxon>Alphaproteobacteria</taxon>
        <taxon>Hyphomicrobiales</taxon>
        <taxon>Rhizobiaceae</taxon>
        <taxon>Rhizobium/Agrobacterium group</taxon>
        <taxon>Rhizobium</taxon>
    </lineage>
</organism>
<dbReference type="EMBL" id="LNCD01000032">
    <property type="protein sequence ID" value="KWV57090.1"/>
    <property type="molecule type" value="Genomic_DNA"/>
</dbReference>
<accession>A0A109JXZ0</accession>
<gene>
    <name evidence="1" type="ORF">AS026_31860</name>
</gene>
<dbReference type="Proteomes" id="UP000068164">
    <property type="component" value="Unassembled WGS sequence"/>
</dbReference>
<proteinExistence type="predicted"/>
<protein>
    <submittedName>
        <fullName evidence="1">Uncharacterized protein</fullName>
    </submittedName>
</protein>
<reference evidence="1 2" key="1">
    <citation type="submission" date="2015-11" db="EMBL/GenBank/DDBJ databases">
        <title>Draft Genome Sequence of the Strain BR 10423 (Rhizobium sp.) isolated from nodules of Mimosa pudica.</title>
        <authorList>
            <person name="Barauna A.C."/>
            <person name="Zilli J.E."/>
            <person name="Simoes-Araujo J.L."/>
            <person name="Reis V.M."/>
            <person name="James E.K."/>
            <person name="Reis F.B.Jr."/>
            <person name="Rouws L.F."/>
            <person name="Passos S.R."/>
            <person name="Gois S.R."/>
        </authorList>
    </citation>
    <scope>NUCLEOTIDE SEQUENCE [LARGE SCALE GENOMIC DNA]</scope>
    <source>
        <strain evidence="1 2">BR10423</strain>
    </source>
</reference>
<sequence>MAVTFDCFNSVGPEQLEIREGIGSGPRIRFVALHAHPAHLAAVGHPHRMPTIGGEIVMQLKATPLAFTVTVCLAHQNWRTCECL</sequence>
<dbReference type="AlphaFoldDB" id="A0A109JXZ0"/>